<dbReference type="InterPro" id="IPR050816">
    <property type="entry name" value="Flavin-dep_Halogenase_NPB"/>
</dbReference>
<dbReference type="Gene3D" id="3.50.50.60">
    <property type="entry name" value="FAD/NAD(P)-binding domain"/>
    <property type="match status" value="1"/>
</dbReference>
<dbReference type="SUPFAM" id="SSF51905">
    <property type="entry name" value="FAD/NAD(P)-binding domain"/>
    <property type="match status" value="1"/>
</dbReference>
<name>A0A367L6H3_9HYPO</name>
<dbReference type="OrthoDB" id="3340390at2759"/>
<keyword evidence="2" id="KW-0560">Oxidoreductase</keyword>
<organism evidence="4 5">
    <name type="scientific">Ophiocordyceps polyrhachis-furcata BCC 54312</name>
    <dbReference type="NCBI Taxonomy" id="1330021"/>
    <lineage>
        <taxon>Eukaryota</taxon>
        <taxon>Fungi</taxon>
        <taxon>Dikarya</taxon>
        <taxon>Ascomycota</taxon>
        <taxon>Pezizomycotina</taxon>
        <taxon>Sordariomycetes</taxon>
        <taxon>Hypocreomycetidae</taxon>
        <taxon>Hypocreales</taxon>
        <taxon>Ophiocordycipitaceae</taxon>
        <taxon>Ophiocordyceps</taxon>
    </lineage>
</organism>
<dbReference type="PANTHER" id="PTHR43747:SF5">
    <property type="entry name" value="FAD-BINDING DOMAIN-CONTAINING PROTEIN"/>
    <property type="match status" value="1"/>
</dbReference>
<dbReference type="InterPro" id="IPR036188">
    <property type="entry name" value="FAD/NAD-bd_sf"/>
</dbReference>
<gene>
    <name evidence="4" type="ORF">L249_4015</name>
</gene>
<comment type="similarity">
    <text evidence="1">Belongs to the flavin-dependent halogenase family.</text>
</comment>
<dbReference type="Proteomes" id="UP000253664">
    <property type="component" value="Unassembled WGS sequence"/>
</dbReference>
<comment type="caution">
    <text evidence="4">The sequence shown here is derived from an EMBL/GenBank/DDBJ whole genome shotgun (WGS) entry which is preliminary data.</text>
</comment>
<keyword evidence="5" id="KW-1185">Reference proteome</keyword>
<dbReference type="InterPro" id="IPR006905">
    <property type="entry name" value="Flavin_halogenase"/>
</dbReference>
<evidence type="ECO:0000313" key="5">
    <source>
        <dbReference type="Proteomes" id="UP000253664"/>
    </source>
</evidence>
<evidence type="ECO:0000256" key="2">
    <source>
        <dbReference type="ARBA" id="ARBA00023002"/>
    </source>
</evidence>
<evidence type="ECO:0008006" key="6">
    <source>
        <dbReference type="Google" id="ProtNLM"/>
    </source>
</evidence>
<dbReference type="EMBL" id="LKCN02000014">
    <property type="protein sequence ID" value="RCI09822.1"/>
    <property type="molecule type" value="Genomic_DNA"/>
</dbReference>
<sequence length="546" mass="60850">MSVPKKCQVLVIGGGPAGSYASTVLAREGVDVVTLEADNFPRYHVGESMLPSLGTHLKFIGLYERFTAMNWFRKDGAVYFLNRAQPPSIIDFGTEERPDTHGWNVNRADLDDLLFKYAGECGSKTFDGTKVNSIQFEPCPDIKVHGMTAQDINPGRPVSATWSRKDGTSGSISFDYLVDGSGRQGVLSTRYIKNRTFNEGFRSIAFWAYWTGCKKPLPGTTREGYTTFEALKDGSGWCWFIPMHGGITSVGFVQNQKIATERKKKQDGSTKTLYMDTFNSYIKELPPLFEDAKIIEEKGFKTTSDWSYSASHYALPYARIIGDAGAFIDPFLSSGCHLAMTGGLSAAATIMASIKGDLDEEAAGAWHSKKQSESYFRMFLTVSAFMEQIWAQEKPVINDANEEGYERAIATLRPGTIINPPVLETNVMQGDVDVDDEKRISRVDINKVYDFCARAFDHFEEHETTAIHDRLKQKGIDLLDMNHDMFKLLKEFEKELSVQETRVLEKIRAGHLCMKYFGAGRTETEVVDGLQLNMVSGKLSVVPAAA</sequence>
<accession>A0A367L6H3</accession>
<dbReference type="Pfam" id="PF04820">
    <property type="entry name" value="Trp_halogenase"/>
    <property type="match status" value="2"/>
</dbReference>
<evidence type="ECO:0000313" key="4">
    <source>
        <dbReference type="EMBL" id="RCI09822.1"/>
    </source>
</evidence>
<reference evidence="4 5" key="1">
    <citation type="journal article" date="2015" name="BMC Genomics">
        <title>Insights from the genome of Ophiocordyceps polyrhachis-furcata to pathogenicity and host specificity in insect fungi.</title>
        <authorList>
            <person name="Wichadakul D."/>
            <person name="Kobmoo N."/>
            <person name="Ingsriswang S."/>
            <person name="Tangphatsornruang S."/>
            <person name="Chantasingh D."/>
            <person name="Luangsa-ard J.J."/>
            <person name="Eurwilaichitr L."/>
        </authorList>
    </citation>
    <scope>NUCLEOTIDE SEQUENCE [LARGE SCALE GENOMIC DNA]</scope>
    <source>
        <strain evidence="4 5">BCC 54312</strain>
    </source>
</reference>
<protein>
    <recommendedName>
        <fullName evidence="6">FAD-binding domain-containing protein</fullName>
    </recommendedName>
</protein>
<evidence type="ECO:0000256" key="1">
    <source>
        <dbReference type="ARBA" id="ARBA00005706"/>
    </source>
</evidence>
<dbReference type="AlphaFoldDB" id="A0A367L6H3"/>
<dbReference type="GO" id="GO:0004497">
    <property type="term" value="F:monooxygenase activity"/>
    <property type="evidence" value="ECO:0007669"/>
    <property type="project" value="UniProtKB-KW"/>
</dbReference>
<proteinExistence type="inferred from homology"/>
<evidence type="ECO:0000256" key="3">
    <source>
        <dbReference type="ARBA" id="ARBA00023033"/>
    </source>
</evidence>
<dbReference type="STRING" id="1330021.A0A367L6H3"/>
<dbReference type="PANTHER" id="PTHR43747">
    <property type="entry name" value="FAD-BINDING PROTEIN"/>
    <property type="match status" value="1"/>
</dbReference>
<keyword evidence="3" id="KW-0503">Monooxygenase</keyword>